<feature type="domain" description="Hemerythrin-like" evidence="1">
    <location>
        <begin position="12"/>
        <end position="126"/>
    </location>
</feature>
<keyword evidence="4" id="KW-1185">Reference proteome</keyword>
<protein>
    <submittedName>
        <fullName evidence="2">Hemerythrin HHE cation binding domain</fullName>
    </submittedName>
    <submittedName>
        <fullName evidence="3">Hemerythrin domain-containing protein</fullName>
    </submittedName>
</protein>
<evidence type="ECO:0000313" key="3">
    <source>
        <dbReference type="EMBL" id="MDX5893260.1"/>
    </source>
</evidence>
<reference evidence="2 4" key="1">
    <citation type="submission" date="2014-03" db="EMBL/GenBank/DDBJ databases">
        <title>Complete genome sequence of the Radio-Resistant Rubrobacter radiotolerans RSPS-4.</title>
        <authorList>
            <person name="Egas C.C."/>
            <person name="Barroso C.C."/>
            <person name="Froufe H.J.C."/>
            <person name="Pacheco J.J."/>
            <person name="Albuquerque L.L."/>
            <person name="da Costa M.M.S."/>
        </authorList>
    </citation>
    <scope>NUCLEOTIDE SEQUENCE [LARGE SCALE GENOMIC DNA]</scope>
    <source>
        <strain evidence="2 4">RSPS-4</strain>
    </source>
</reference>
<dbReference type="Proteomes" id="UP000025229">
    <property type="component" value="Chromosome"/>
</dbReference>
<proteinExistence type="predicted"/>
<dbReference type="KEGG" id="rrd:RradSPS_0563"/>
<dbReference type="Proteomes" id="UP001281130">
    <property type="component" value="Unassembled WGS sequence"/>
</dbReference>
<organism evidence="2 4">
    <name type="scientific">Rubrobacter radiotolerans</name>
    <name type="common">Arthrobacter radiotolerans</name>
    <dbReference type="NCBI Taxonomy" id="42256"/>
    <lineage>
        <taxon>Bacteria</taxon>
        <taxon>Bacillati</taxon>
        <taxon>Actinomycetota</taxon>
        <taxon>Rubrobacteria</taxon>
        <taxon>Rubrobacterales</taxon>
        <taxon>Rubrobacteraceae</taxon>
        <taxon>Rubrobacter</taxon>
    </lineage>
</organism>
<dbReference type="RefSeq" id="WP_051589274.1">
    <property type="nucleotide sequence ID" value="NZ_CP007514.1"/>
</dbReference>
<dbReference type="EMBL" id="CP007514">
    <property type="protein sequence ID" value="AHY45846.1"/>
    <property type="molecule type" value="Genomic_DNA"/>
</dbReference>
<accession>A0A023X0U8</accession>
<evidence type="ECO:0000259" key="1">
    <source>
        <dbReference type="Pfam" id="PF01814"/>
    </source>
</evidence>
<sequence>MKRHPALRDFSDDHHQGLVQARRLRRATDTEAAACDFLAFWLADTKLHFRREEEDLLPALALCGMDLEHEPFTRMLSQHARLRGLVRRLDGKLERGEPVEKEELKRIGTLLEEHIRLEERVVFPLIETNLTEEDLRTLGETVARNGGP</sequence>
<dbReference type="AlphaFoldDB" id="A0A023X0U8"/>
<evidence type="ECO:0000313" key="4">
    <source>
        <dbReference type="Proteomes" id="UP000025229"/>
    </source>
</evidence>
<gene>
    <name evidence="2" type="ORF">RradSPS_0563</name>
    <name evidence="3" type="ORF">SIL72_04370</name>
</gene>
<dbReference type="HOGENOM" id="CLU_129685_0_0_11"/>
<name>A0A023X0U8_RUBRA</name>
<dbReference type="Pfam" id="PF01814">
    <property type="entry name" value="Hemerythrin"/>
    <property type="match status" value="1"/>
</dbReference>
<dbReference type="eggNOG" id="COG3945">
    <property type="taxonomic scope" value="Bacteria"/>
</dbReference>
<dbReference type="InterPro" id="IPR012312">
    <property type="entry name" value="Hemerythrin-like"/>
</dbReference>
<reference evidence="3" key="2">
    <citation type="submission" date="2023-11" db="EMBL/GenBank/DDBJ databases">
        <title>MicrobeMod: A computational toolkit for identifying prokaryotic methylation and restriction-modification with nanopore sequencing.</title>
        <authorList>
            <person name="Crits-Christoph A."/>
            <person name="Kang S.C."/>
            <person name="Lee H."/>
            <person name="Ostrov N."/>
        </authorList>
    </citation>
    <scope>NUCLEOTIDE SEQUENCE</scope>
    <source>
        <strain evidence="3">ATCC 51242</strain>
    </source>
</reference>
<evidence type="ECO:0000313" key="2">
    <source>
        <dbReference type="EMBL" id="AHY45846.1"/>
    </source>
</evidence>
<dbReference type="Gene3D" id="1.20.120.520">
    <property type="entry name" value="nmb1532 protein domain like"/>
    <property type="match status" value="1"/>
</dbReference>
<dbReference type="STRING" id="42256.RradSPS_0563"/>
<dbReference type="EMBL" id="JAWXXX010000001">
    <property type="protein sequence ID" value="MDX5893260.1"/>
    <property type="molecule type" value="Genomic_DNA"/>
</dbReference>